<reference evidence="2 3" key="1">
    <citation type="submission" date="2017-02" db="EMBL/GenBank/DDBJ databases">
        <authorList>
            <person name="Peterson S.W."/>
        </authorList>
    </citation>
    <scope>NUCLEOTIDE SEQUENCE [LARGE SCALE GENOMIC DNA]</scope>
    <source>
        <strain evidence="2 3">CIP104813</strain>
    </source>
</reference>
<dbReference type="EMBL" id="FWFG01000004">
    <property type="protein sequence ID" value="SLM87783.1"/>
    <property type="molecule type" value="Genomic_DNA"/>
</dbReference>
<organism evidence="2 3">
    <name type="scientific">Brachybacterium nesterenkovii</name>
    <dbReference type="NCBI Taxonomy" id="47847"/>
    <lineage>
        <taxon>Bacteria</taxon>
        <taxon>Bacillati</taxon>
        <taxon>Actinomycetota</taxon>
        <taxon>Actinomycetes</taxon>
        <taxon>Micrococcales</taxon>
        <taxon>Dermabacteraceae</taxon>
        <taxon>Brachybacterium</taxon>
    </lineage>
</organism>
<dbReference type="OrthoDB" id="4772393at2"/>
<dbReference type="Proteomes" id="UP000195981">
    <property type="component" value="Unassembled WGS sequence"/>
</dbReference>
<protein>
    <recommendedName>
        <fullName evidence="1">NYN domain-containing protein</fullName>
    </recommendedName>
</protein>
<proteinExistence type="predicted"/>
<gene>
    <name evidence="2" type="ORF">FM110_00335</name>
</gene>
<dbReference type="AlphaFoldDB" id="A0A1X6WSK0"/>
<feature type="domain" description="NYN" evidence="1">
    <location>
        <begin position="9"/>
        <end position="157"/>
    </location>
</feature>
<dbReference type="Gene3D" id="3.40.50.1010">
    <property type="entry name" value="5'-nuclease"/>
    <property type="match status" value="1"/>
</dbReference>
<sequence length="185" mass="21210">MTATDARQTYLLIDGENIDATLGMSILGRRPHPEERPRWNKLLSFIEREWRQGVRGLFFLAVDGDLPASFVQALVAMGYQPIMLRGDGKVVDIAIQRTADALLEREDDVVLVSHDRDFAPQLQRLAETPERRTAIMGFSEFLSSELRRISRVEFFDLEYDVHAFTAELPRLKVIDIADFDPLDYL</sequence>
<evidence type="ECO:0000313" key="3">
    <source>
        <dbReference type="Proteomes" id="UP000195981"/>
    </source>
</evidence>
<dbReference type="RefSeq" id="WP_087101563.1">
    <property type="nucleotide sequence ID" value="NZ_FWFG01000004.1"/>
</dbReference>
<dbReference type="Pfam" id="PF01936">
    <property type="entry name" value="NYN"/>
    <property type="match status" value="1"/>
</dbReference>
<dbReference type="InterPro" id="IPR021139">
    <property type="entry name" value="NYN"/>
</dbReference>
<evidence type="ECO:0000259" key="1">
    <source>
        <dbReference type="Pfam" id="PF01936"/>
    </source>
</evidence>
<keyword evidence="3" id="KW-1185">Reference proteome</keyword>
<evidence type="ECO:0000313" key="2">
    <source>
        <dbReference type="EMBL" id="SLM87783.1"/>
    </source>
</evidence>
<dbReference type="GO" id="GO:0004540">
    <property type="term" value="F:RNA nuclease activity"/>
    <property type="evidence" value="ECO:0007669"/>
    <property type="project" value="InterPro"/>
</dbReference>
<accession>A0A1X6WSK0</accession>
<name>A0A1X6WSK0_9MICO</name>